<organism evidence="1 2">
    <name type="scientific">Micromonospora narathiwatensis</name>
    <dbReference type="NCBI Taxonomy" id="299146"/>
    <lineage>
        <taxon>Bacteria</taxon>
        <taxon>Bacillati</taxon>
        <taxon>Actinomycetota</taxon>
        <taxon>Actinomycetes</taxon>
        <taxon>Micromonosporales</taxon>
        <taxon>Micromonosporaceae</taxon>
        <taxon>Micromonospora</taxon>
    </lineage>
</organism>
<dbReference type="EMBL" id="LT594324">
    <property type="protein sequence ID" value="SBT55003.1"/>
    <property type="molecule type" value="Genomic_DNA"/>
</dbReference>
<dbReference type="Pfam" id="PF08734">
    <property type="entry name" value="GYD"/>
    <property type="match status" value="1"/>
</dbReference>
<name>A0A1A9AEQ4_9ACTN</name>
<evidence type="ECO:0000313" key="1">
    <source>
        <dbReference type="EMBL" id="SBT55003.1"/>
    </source>
</evidence>
<protein>
    <submittedName>
        <fullName evidence="1">Uncharacterized protein, contains GYD domain</fullName>
    </submittedName>
</protein>
<dbReference type="RefSeq" id="WP_091202970.1">
    <property type="nucleotide sequence ID" value="NZ_LT594324.1"/>
</dbReference>
<dbReference type="InterPro" id="IPR014845">
    <property type="entry name" value="GYD/TTHA1554"/>
</dbReference>
<proteinExistence type="predicted"/>
<keyword evidence="2" id="KW-1185">Reference proteome</keyword>
<reference evidence="1 2" key="1">
    <citation type="submission" date="2016-06" db="EMBL/GenBank/DDBJ databases">
        <authorList>
            <person name="Kjaerup R.B."/>
            <person name="Dalgaard T.S."/>
            <person name="Juul-Madsen H.R."/>
        </authorList>
    </citation>
    <scope>NUCLEOTIDE SEQUENCE [LARGE SCALE GENOMIC DNA]</scope>
    <source>
        <strain evidence="1 2">DSM 45248</strain>
    </source>
</reference>
<gene>
    <name evidence="1" type="ORF">GA0070621_5835</name>
</gene>
<dbReference type="PATRIC" id="fig|299146.4.peg.6020"/>
<dbReference type="AlphaFoldDB" id="A0A1A9AEQ4"/>
<dbReference type="Proteomes" id="UP000198765">
    <property type="component" value="Chromosome I"/>
</dbReference>
<dbReference type="OrthoDB" id="9796147at2"/>
<evidence type="ECO:0000313" key="2">
    <source>
        <dbReference type="Proteomes" id="UP000198765"/>
    </source>
</evidence>
<accession>A0A1A9AEQ4</accession>
<sequence length="106" mass="11229">MPKFLLESTYTTDGVKGLVADGGTKRAEIARKAIEGSGGRIESLYFSFGKYDTYVVCDLPDHKAAAALVIAIRAAGGVDTRIVPVLTPEEVDEATRTKPPYQAPGG</sequence>